<dbReference type="GO" id="GO:0008843">
    <property type="term" value="F:endochitinase activity"/>
    <property type="evidence" value="ECO:0007669"/>
    <property type="project" value="UniProtKB-EC"/>
</dbReference>
<dbReference type="PROSITE" id="PS51762">
    <property type="entry name" value="GH16_2"/>
    <property type="match status" value="1"/>
</dbReference>
<dbReference type="GO" id="GO:0031505">
    <property type="term" value="P:fungal-type cell wall organization"/>
    <property type="evidence" value="ECO:0007669"/>
    <property type="project" value="TreeGrafter"/>
</dbReference>
<dbReference type="CDD" id="cd02183">
    <property type="entry name" value="GH16_fungal_CRH1_transglycosylase"/>
    <property type="match status" value="1"/>
</dbReference>
<comment type="similarity">
    <text evidence="15">Belongs to the glycosyl hydrolase 16 family. CRH1 subfamily.</text>
</comment>
<organism evidence="22 23">
    <name type="scientific">Hirsutella minnesotensis 3608</name>
    <dbReference type="NCBI Taxonomy" id="1043627"/>
    <lineage>
        <taxon>Eukaryota</taxon>
        <taxon>Fungi</taxon>
        <taxon>Dikarya</taxon>
        <taxon>Ascomycota</taxon>
        <taxon>Pezizomycotina</taxon>
        <taxon>Sordariomycetes</taxon>
        <taxon>Hypocreomycetidae</taxon>
        <taxon>Hypocreales</taxon>
        <taxon>Ophiocordycipitaceae</taxon>
        <taxon>Hirsutella</taxon>
    </lineage>
</organism>
<keyword evidence="9 16" id="KW-0472">Membrane</keyword>
<dbReference type="PANTHER" id="PTHR10963">
    <property type="entry name" value="GLYCOSYL HYDROLASE-RELATED"/>
    <property type="match status" value="1"/>
</dbReference>
<keyword evidence="23" id="KW-1185">Reference proteome</keyword>
<evidence type="ECO:0000256" key="12">
    <source>
        <dbReference type="ARBA" id="ARBA00023288"/>
    </source>
</evidence>
<feature type="active site" description="Proton donor" evidence="17">
    <location>
        <position position="123"/>
    </location>
</feature>
<dbReference type="GO" id="GO:0009277">
    <property type="term" value="C:fungal-type cell wall"/>
    <property type="evidence" value="ECO:0007669"/>
    <property type="project" value="TreeGrafter"/>
</dbReference>
<keyword evidence="10 18" id="KW-1015">Disulfide bond</keyword>
<keyword evidence="7 20" id="KW-0732">Signal</keyword>
<feature type="active site" description="Nucleophile" evidence="17">
    <location>
        <position position="119"/>
    </location>
</feature>
<evidence type="ECO:0000256" key="1">
    <source>
        <dbReference type="ARBA" id="ARBA00000822"/>
    </source>
</evidence>
<dbReference type="Pfam" id="PF00722">
    <property type="entry name" value="Glyco_hydro_16"/>
    <property type="match status" value="1"/>
</dbReference>
<keyword evidence="8 16" id="KW-0378">Hydrolase</keyword>
<evidence type="ECO:0000256" key="17">
    <source>
        <dbReference type="PIRSR" id="PIRSR037299-1"/>
    </source>
</evidence>
<evidence type="ECO:0000256" key="2">
    <source>
        <dbReference type="ARBA" id="ARBA00004196"/>
    </source>
</evidence>
<evidence type="ECO:0000256" key="14">
    <source>
        <dbReference type="ARBA" id="ARBA00023316"/>
    </source>
</evidence>
<keyword evidence="14" id="KW-0961">Cell wall biogenesis/degradation</keyword>
<evidence type="ECO:0000256" key="13">
    <source>
        <dbReference type="ARBA" id="ARBA00023295"/>
    </source>
</evidence>
<dbReference type="InterPro" id="IPR017168">
    <property type="entry name" value="CHR-like"/>
</dbReference>
<comment type="catalytic activity">
    <reaction evidence="1">
        <text>Random endo-hydrolysis of N-acetyl-beta-D-glucosaminide (1-&gt;4)-beta-linkages in chitin and chitodextrins.</text>
        <dbReference type="EC" id="3.2.1.14"/>
    </reaction>
</comment>
<proteinExistence type="inferred from homology"/>
<dbReference type="InterPro" id="IPR000757">
    <property type="entry name" value="Beta-glucanase-like"/>
</dbReference>
<evidence type="ECO:0000313" key="22">
    <source>
        <dbReference type="EMBL" id="KJZ74639.1"/>
    </source>
</evidence>
<feature type="disulfide bond" evidence="18">
    <location>
        <begin position="27"/>
        <end position="34"/>
    </location>
</feature>
<dbReference type="OrthoDB" id="4781at2759"/>
<evidence type="ECO:0000256" key="3">
    <source>
        <dbReference type="ARBA" id="ARBA00004589"/>
    </source>
</evidence>
<evidence type="ECO:0000259" key="21">
    <source>
        <dbReference type="PROSITE" id="PS51762"/>
    </source>
</evidence>
<evidence type="ECO:0000256" key="19">
    <source>
        <dbReference type="SAM" id="MobiDB-lite"/>
    </source>
</evidence>
<feature type="signal peptide" evidence="20">
    <location>
        <begin position="1"/>
        <end position="21"/>
    </location>
</feature>
<evidence type="ECO:0000256" key="20">
    <source>
        <dbReference type="SAM" id="SignalP"/>
    </source>
</evidence>
<feature type="domain" description="GH16" evidence="21">
    <location>
        <begin position="4"/>
        <end position="256"/>
    </location>
</feature>
<dbReference type="Proteomes" id="UP000054481">
    <property type="component" value="Unassembled WGS sequence"/>
</dbReference>
<feature type="compositionally biased region" description="Polar residues" evidence="19">
    <location>
        <begin position="330"/>
        <end position="345"/>
    </location>
</feature>
<evidence type="ECO:0000256" key="5">
    <source>
        <dbReference type="ARBA" id="ARBA00022676"/>
    </source>
</evidence>
<evidence type="ECO:0000256" key="11">
    <source>
        <dbReference type="ARBA" id="ARBA00023180"/>
    </source>
</evidence>
<dbReference type="EMBL" id="KQ030524">
    <property type="protein sequence ID" value="KJZ74639.1"/>
    <property type="molecule type" value="Genomic_DNA"/>
</dbReference>
<dbReference type="PANTHER" id="PTHR10963:SF68">
    <property type="entry name" value="GLYCOSIDASE CRH1-RELATED"/>
    <property type="match status" value="1"/>
</dbReference>
<evidence type="ECO:0000256" key="7">
    <source>
        <dbReference type="ARBA" id="ARBA00022729"/>
    </source>
</evidence>
<feature type="chain" id="PRO_5002526848" description="Crh-like protein" evidence="20">
    <location>
        <begin position="22"/>
        <end position="391"/>
    </location>
</feature>
<evidence type="ECO:0000256" key="6">
    <source>
        <dbReference type="ARBA" id="ARBA00022679"/>
    </source>
</evidence>
<dbReference type="InterPro" id="IPR013320">
    <property type="entry name" value="ConA-like_dom_sf"/>
</dbReference>
<evidence type="ECO:0000256" key="9">
    <source>
        <dbReference type="ARBA" id="ARBA00023136"/>
    </source>
</evidence>
<evidence type="ECO:0000256" key="8">
    <source>
        <dbReference type="ARBA" id="ARBA00022801"/>
    </source>
</evidence>
<evidence type="ECO:0000256" key="10">
    <source>
        <dbReference type="ARBA" id="ARBA00023157"/>
    </source>
</evidence>
<dbReference type="SUPFAM" id="SSF49899">
    <property type="entry name" value="Concanavalin A-like lectins/glucanases"/>
    <property type="match status" value="1"/>
</dbReference>
<evidence type="ECO:0000256" key="4">
    <source>
        <dbReference type="ARBA" id="ARBA00022622"/>
    </source>
</evidence>
<keyword evidence="11" id="KW-0325">Glycoprotein</keyword>
<comment type="subcellular location">
    <subcellularLocation>
        <location evidence="2">Cell envelope</location>
    </subcellularLocation>
    <subcellularLocation>
        <location evidence="3">Membrane</location>
        <topology evidence="3">Lipid-anchor</topology>
        <topology evidence="3">GPI-anchor</topology>
    </subcellularLocation>
</comment>
<feature type="compositionally biased region" description="Polar residues" evidence="19">
    <location>
        <begin position="297"/>
        <end position="310"/>
    </location>
</feature>
<dbReference type="PIRSF" id="PIRSF037299">
    <property type="entry name" value="Glycosidase_CRH1_prd"/>
    <property type="match status" value="1"/>
</dbReference>
<dbReference type="EC" id="3.2.-.-" evidence="16"/>
<name>A0A0F8A535_9HYPO</name>
<evidence type="ECO:0000256" key="15">
    <source>
        <dbReference type="ARBA" id="ARBA00038074"/>
    </source>
</evidence>
<keyword evidence="6" id="KW-0808">Transferase</keyword>
<evidence type="ECO:0000256" key="16">
    <source>
        <dbReference type="PIRNR" id="PIRNR037299"/>
    </source>
</evidence>
<dbReference type="InterPro" id="IPR050546">
    <property type="entry name" value="Glycosyl_Hydrlase_16"/>
</dbReference>
<dbReference type="PROSITE" id="PS51257">
    <property type="entry name" value="PROKAR_LIPOPROTEIN"/>
    <property type="match status" value="1"/>
</dbReference>
<protein>
    <recommendedName>
        <fullName evidence="16">Crh-like protein</fullName>
        <ecNumber evidence="16">3.2.-.-</ecNumber>
    </recommendedName>
</protein>
<gene>
    <name evidence="22" type="ORF">HIM_05989</name>
</gene>
<feature type="region of interest" description="Disordered" evidence="19">
    <location>
        <begin position="277"/>
        <end position="365"/>
    </location>
</feature>
<dbReference type="GO" id="GO:0016757">
    <property type="term" value="F:glycosyltransferase activity"/>
    <property type="evidence" value="ECO:0007669"/>
    <property type="project" value="UniProtKB-KW"/>
</dbReference>
<keyword evidence="4" id="KW-0336">GPI-anchor</keyword>
<keyword evidence="12" id="KW-0449">Lipoprotein</keyword>
<feature type="compositionally biased region" description="Low complexity" evidence="19">
    <location>
        <begin position="346"/>
        <end position="365"/>
    </location>
</feature>
<dbReference type="Gene3D" id="2.60.120.200">
    <property type="match status" value="1"/>
</dbReference>
<keyword evidence="13" id="KW-0326">Glycosidase</keyword>
<accession>A0A0F8A535</accession>
<feature type="compositionally biased region" description="Low complexity" evidence="19">
    <location>
        <begin position="311"/>
        <end position="329"/>
    </location>
</feature>
<dbReference type="GO" id="GO:0098552">
    <property type="term" value="C:side of membrane"/>
    <property type="evidence" value="ECO:0007669"/>
    <property type="project" value="UniProtKB-KW"/>
</dbReference>
<evidence type="ECO:0000256" key="18">
    <source>
        <dbReference type="PIRSR" id="PIRSR037299-2"/>
    </source>
</evidence>
<dbReference type="GO" id="GO:0005975">
    <property type="term" value="P:carbohydrate metabolic process"/>
    <property type="evidence" value="ECO:0007669"/>
    <property type="project" value="InterPro"/>
</dbReference>
<evidence type="ECO:0000313" key="23">
    <source>
        <dbReference type="Proteomes" id="UP000054481"/>
    </source>
</evidence>
<dbReference type="AlphaFoldDB" id="A0A0F8A535"/>
<keyword evidence="5" id="KW-0328">Glycosyltransferase</keyword>
<reference evidence="22 23" key="1">
    <citation type="journal article" date="2014" name="Genome Biol. Evol.">
        <title>Comparative genomics and transcriptomics analyses reveal divergent lifestyle features of nematode endoparasitic fungus Hirsutella minnesotensis.</title>
        <authorList>
            <person name="Lai Y."/>
            <person name="Liu K."/>
            <person name="Zhang X."/>
            <person name="Zhang X."/>
            <person name="Li K."/>
            <person name="Wang N."/>
            <person name="Shu C."/>
            <person name="Wu Y."/>
            <person name="Wang C."/>
            <person name="Bushley K.E."/>
            <person name="Xiang M."/>
            <person name="Liu X."/>
        </authorList>
    </citation>
    <scope>NUCLEOTIDE SEQUENCE [LARGE SCALE GENOMIC DNA]</scope>
    <source>
        <strain evidence="22 23">3608</strain>
    </source>
</reference>
<sequence length="391" mass="40824">MYTKSWTAAAVALAASGLVSAQTFTSCNPMEKTCPSDPAMGNTVTCDFTKGKCDAFTAAEGTSITYGNKGAVFTIKNGEAPTIHTPKYIFFGKVEVDLQCAPGRGIITSVVLQSDDLDEVDFEWIGSDTAQVQSNYFGKGDTTTYDRGKFHPVANPASQSYKYGFEWTKDKIEWSINGQVIRTLSYQDAKGGSRYPQTPMQIKLGTWAAPTSDDPKFKGTQDWAGGKPDFSKGPFEAFYKSITITDYAGGDKPADGGIKEYVFGDKTGSWQSIKVVKGQSDSVRNENGIQGNGNGGLSHSENKSAIQNAESTPGPSSSVGSPSATASSVQSRTTLGSPASGSNGTVSSRPSNGSRTSGSPGPTVSSSAGRYLASLGGLAVAGAAVVGQLTL</sequence>